<dbReference type="InterPro" id="IPR029016">
    <property type="entry name" value="GAF-like_dom_sf"/>
</dbReference>
<dbReference type="InterPro" id="IPR050707">
    <property type="entry name" value="HTH_MetabolicPath_Reg"/>
</dbReference>
<dbReference type="Gene3D" id="3.30.450.40">
    <property type="match status" value="1"/>
</dbReference>
<evidence type="ECO:0000256" key="3">
    <source>
        <dbReference type="ARBA" id="ARBA00023163"/>
    </source>
</evidence>
<dbReference type="Gene3D" id="1.10.10.10">
    <property type="entry name" value="Winged helix-like DNA-binding domain superfamily/Winged helix DNA-binding domain"/>
    <property type="match status" value="1"/>
</dbReference>
<dbReference type="GO" id="GO:0003700">
    <property type="term" value="F:DNA-binding transcription factor activity"/>
    <property type="evidence" value="ECO:0007669"/>
    <property type="project" value="TreeGrafter"/>
</dbReference>
<sequence>MQQHLDPNSVLGKAIAILDAFQADGRVVPLSELASRTGIPKTTVHRIANDLVSEKLLARSDAGYRLGNRLFELGMRASPERGLLEVATPFMQDLFVRTTETVHLGLLDGDEVIYVSKIGGHRQAASPSRVGGRMPLYCTAIGKVLLASSDNRFIQDYLTRPFERRTRHTIVGPGMLYRQLGNIAKEGVAFEVEESTLGIVCLASPILDGAGAPIAALSVTGPAHRFNPRQHVDAVRAAADGVALTLARQSHIVDTQKRLS</sequence>
<keyword evidence="1" id="KW-0805">Transcription regulation</keyword>
<dbReference type="PROSITE" id="PS51077">
    <property type="entry name" value="HTH_ICLR"/>
    <property type="match status" value="1"/>
</dbReference>
<evidence type="ECO:0000256" key="1">
    <source>
        <dbReference type="ARBA" id="ARBA00023015"/>
    </source>
</evidence>
<proteinExistence type="predicted"/>
<dbReference type="InterPro" id="IPR036388">
    <property type="entry name" value="WH-like_DNA-bd_sf"/>
</dbReference>
<dbReference type="InterPro" id="IPR036390">
    <property type="entry name" value="WH_DNA-bd_sf"/>
</dbReference>
<dbReference type="InterPro" id="IPR014757">
    <property type="entry name" value="Tscrpt_reg_IclR_C"/>
</dbReference>
<gene>
    <name evidence="6" type="ORF">CSW57_21450</name>
</gene>
<dbReference type="SUPFAM" id="SSF55781">
    <property type="entry name" value="GAF domain-like"/>
    <property type="match status" value="1"/>
</dbReference>
<evidence type="ECO:0000259" key="5">
    <source>
        <dbReference type="PROSITE" id="PS51078"/>
    </source>
</evidence>
<comment type="caution">
    <text evidence="6">The sequence shown here is derived from an EMBL/GenBank/DDBJ whole genome shotgun (WGS) entry which is preliminary data.</text>
</comment>
<name>A0A2G3PK56_WILMA</name>
<reference evidence="6 7" key="1">
    <citation type="submission" date="2017-10" db="EMBL/GenBank/DDBJ databases">
        <title>The draft genome sequence of Williamsia sp. BULT 1.1 isolated from the semi-arid grassland soils from South Africa.</title>
        <authorList>
            <person name="Kabwe M.H."/>
            <person name="Govender N."/>
            <person name="Mutseka Lunga P."/>
            <person name="Vikram S."/>
            <person name="Makhalanyane T.P."/>
        </authorList>
    </citation>
    <scope>NUCLEOTIDE SEQUENCE [LARGE SCALE GENOMIC DNA]</scope>
    <source>
        <strain evidence="6 7">BULT 1.1</strain>
    </source>
</reference>
<evidence type="ECO:0000313" key="7">
    <source>
        <dbReference type="Proteomes" id="UP000225108"/>
    </source>
</evidence>
<dbReference type="PANTHER" id="PTHR30136">
    <property type="entry name" value="HELIX-TURN-HELIX TRANSCRIPTIONAL REGULATOR, ICLR FAMILY"/>
    <property type="match status" value="1"/>
</dbReference>
<dbReference type="RefSeq" id="WP_099384446.1">
    <property type="nucleotide sequence ID" value="NZ_PEBD01000010.1"/>
</dbReference>
<keyword evidence="3" id="KW-0804">Transcription</keyword>
<evidence type="ECO:0000313" key="6">
    <source>
        <dbReference type="EMBL" id="PHV66184.1"/>
    </source>
</evidence>
<dbReference type="AlphaFoldDB" id="A0A2G3PK56"/>
<dbReference type="GO" id="GO:0003677">
    <property type="term" value="F:DNA binding"/>
    <property type="evidence" value="ECO:0007669"/>
    <property type="project" value="UniProtKB-KW"/>
</dbReference>
<feature type="domain" description="IclR-ED" evidence="5">
    <location>
        <begin position="69"/>
        <end position="260"/>
    </location>
</feature>
<evidence type="ECO:0000259" key="4">
    <source>
        <dbReference type="PROSITE" id="PS51077"/>
    </source>
</evidence>
<dbReference type="Proteomes" id="UP000225108">
    <property type="component" value="Unassembled WGS sequence"/>
</dbReference>
<evidence type="ECO:0000256" key="2">
    <source>
        <dbReference type="ARBA" id="ARBA00023125"/>
    </source>
</evidence>
<organism evidence="6 7">
    <name type="scientific">Williamsia marianensis</name>
    <dbReference type="NCBI Taxonomy" id="85044"/>
    <lineage>
        <taxon>Bacteria</taxon>
        <taxon>Bacillati</taxon>
        <taxon>Actinomycetota</taxon>
        <taxon>Actinomycetes</taxon>
        <taxon>Mycobacteriales</taxon>
        <taxon>Nocardiaceae</taxon>
        <taxon>Williamsia</taxon>
    </lineage>
</organism>
<dbReference type="SMART" id="SM00346">
    <property type="entry name" value="HTH_ICLR"/>
    <property type="match status" value="1"/>
</dbReference>
<protein>
    <submittedName>
        <fullName evidence="6">IclR family transcriptional regulator</fullName>
    </submittedName>
</protein>
<dbReference type="PANTHER" id="PTHR30136:SF35">
    <property type="entry name" value="HTH-TYPE TRANSCRIPTIONAL REGULATOR RV1719"/>
    <property type="match status" value="1"/>
</dbReference>
<keyword evidence="2" id="KW-0238">DNA-binding</keyword>
<dbReference type="InterPro" id="IPR005471">
    <property type="entry name" value="Tscrpt_reg_IclR_N"/>
</dbReference>
<dbReference type="EMBL" id="PEBD01000010">
    <property type="protein sequence ID" value="PHV66184.1"/>
    <property type="molecule type" value="Genomic_DNA"/>
</dbReference>
<dbReference type="GO" id="GO:0045892">
    <property type="term" value="P:negative regulation of DNA-templated transcription"/>
    <property type="evidence" value="ECO:0007669"/>
    <property type="project" value="TreeGrafter"/>
</dbReference>
<accession>A0A2G3PK56</accession>
<dbReference type="Pfam" id="PF09339">
    <property type="entry name" value="HTH_IclR"/>
    <property type="match status" value="1"/>
</dbReference>
<dbReference type="Pfam" id="PF01614">
    <property type="entry name" value="IclR_C"/>
    <property type="match status" value="1"/>
</dbReference>
<dbReference type="SUPFAM" id="SSF46785">
    <property type="entry name" value="Winged helix' DNA-binding domain"/>
    <property type="match status" value="1"/>
</dbReference>
<dbReference type="PROSITE" id="PS51078">
    <property type="entry name" value="ICLR_ED"/>
    <property type="match status" value="1"/>
</dbReference>
<feature type="domain" description="HTH iclR-type" evidence="4">
    <location>
        <begin position="8"/>
        <end position="68"/>
    </location>
</feature>